<gene>
    <name evidence="4" type="ORF">CYMTET_19706</name>
</gene>
<sequence>MSTHWQPDTSLCADGFNDWWIKFSLESEQMVDSFSFEQSGDWIHDVLTYSIFLCNPFPAYGVDPKFQNPEYGNMMPASPTIPATCTKLLKNCSSTVGDVNSTHQSCGGWGFANIGAHWGIHIKQLGGVYLQPPVASQPWIKEVNFYGTVTPPPPSPPPPPPPPPTPSFPFIAYLSSSVFSLSLLFPLSLSLPSLLITTLFFHCFSLTTTSSSFRFHSLPFSTLLYLPFLPSITLPAFHFFLSHFFPTFSNLDLASFSDDAFNTSFRSSFSSQMASAAGIPDSDAVITSIASGSVTVSCNVYFSPSATSDSASFVSLLSTSPASVFTQFSSTYGDISVSDIETSSVDRLLPSPTPPPPPLPPSPPLPNFALVQQPNASIANHLFHTGVDSTTCWSLTGPFLIHIASMEVQAISQQANLSWSLNSSQVCPFGIGDARCLRLPPPPASPADTPHLHLAPPLPLPPCHRHRRRPTPLPPPPPPPSHPLHPLHPFHLCPLFHLPLALLPPIPPPPPLPLPPPPLRPPSPPTPPTPPCPPPVPETLITSVTVVVTFPAMSASDLDATLQRDLRKDLAEAAGVAFDAVVLDQVGYRGAASISATVYFAHKDGSLDTSASDFASYLDATPLDAILASPGIADRGATLDLVQMTLIPPPSPPPTPPFPPPPGHAMANTVESVILFDGLAPRALDDPARRASFTRDYIAAMAAAAGVAATTEVEVVGIAAGSDVGTAVHSVTFFHSDLPPGTRLSFQHLLATAPADVFNSTAWAAYGEHTLRQGYSPPPPLKKVTGLEYDEYEAPEIADAEPPTIILQGSAQVELFQRDTYLDEGAVAYDEVDGYIAVTVHGGDIDTCCVTGDSPLIITYTAVDAALNEAAVVKREVSVLQYCSLPSYVCEDMLGTVCAYCTEERDGTVKCVCLDTSLRVYADLEVDGYIPEEDTTPPMVTLLGDGELAVNEEGIILMIHVLSRGDYFVDPGVVAEDNVDGNLTASVSAFGASLVDTSLPTFGGEPYVIEYSVMDQAGNQADIRRRRVYVIDVCDWGPHGRVEEVCSRDDYGQPLCSEAGLCPGLELEEEFRQTVAPSHPSLKLIGPSQLTLRHGEPYAACPKEGGFTDQVCDRGAVASDVLDGDLSMYILACSADGVTNKYINKGISGCGIDIHTIGHYNITFTVFNSAGYMAEVTRSVTIAATCTYGEVRCPNEVTCSQNGVCLDNLEGAFETEEVADAPPSIELITTVAVPISYVDVKQHQVYRMCANEEERDSASLLCEPGIIASDKESGDLTARVLSCPPSDCLSRGCPGHETVYKGINGCINTSSAVGTVFEISFIVYDDAVPAQEASVQRHITIISPCASGEQLCADYACSNVDCAMRDSVMTEAEEDGTPPIVSFRGPAVIRIRYGDAAAAAALTPCSSAMHNSDGEAACYADAVDESSGDVSSSLEVLQDRSMEDDCSGQPCRMIGLHECFPGVYRYAYVAKDAAGNEGSALLEVVVVEASTVAATTVMDVGSLNATEAEAQAVVLQDPGSAEAAAFRDGIAALANDGMSSAGERVLPSEVEVVGVAVSEVAGERAASSSGLSLVVNFTVAMAVTASTDCDRRRGLLEDPKSPLAARTEDMGSVLMDAAGDGRMSSFLGEAAREQSVSMPTEVAGLQGNVSANSLSPVVDELLGYRGVISEETDSLLRTSAELKSALRGVHAAVEQAGGDPVEFAVHTLNLWGATSRQEAHNIAALISSAEELLARFSMLSANQQVANSMLSDAEEAAKDLVEVYILKAQLLLKQLEDYMKRSAEDMFTTRCDGHPMTEAPMYHEYEFQVGDASEGQEAERDISPIHAADPTEDSASVEEEDWESPSRRKLLKRVGALPLPASTAPRRAPRSSGEVPGMRLSVFRWGGVHAEWGIAASKSNCWFTGAVVDRGRTYERTYTTNYTVNADWRLGFGFQDAIGEYERKPTESQRRYLAIHRNRILGGARLPRPVPPTLQGMGSAG</sequence>
<feature type="compositionally biased region" description="Acidic residues" evidence="1">
    <location>
        <begin position="1830"/>
        <end position="1843"/>
    </location>
</feature>
<keyword evidence="2" id="KW-1133">Transmembrane helix</keyword>
<dbReference type="PANTHER" id="PTHR48148:SF2">
    <property type="entry name" value="PA14 DOMAIN-CONTAINING PROTEIN"/>
    <property type="match status" value="1"/>
</dbReference>
<feature type="compositionally biased region" description="Pro residues" evidence="1">
    <location>
        <begin position="471"/>
        <end position="482"/>
    </location>
</feature>
<name>A0AAE0G5G7_9CHLO</name>
<evidence type="ECO:0000313" key="4">
    <source>
        <dbReference type="EMBL" id="KAK3271972.1"/>
    </source>
</evidence>
<feature type="region of interest" description="Disordered" evidence="1">
    <location>
        <begin position="346"/>
        <end position="367"/>
    </location>
</feature>
<dbReference type="EMBL" id="LGRX02009242">
    <property type="protein sequence ID" value="KAK3271972.1"/>
    <property type="molecule type" value="Genomic_DNA"/>
</dbReference>
<dbReference type="InterPro" id="IPR013783">
    <property type="entry name" value="Ig-like_fold"/>
</dbReference>
<feature type="transmembrane region" description="Helical" evidence="2">
    <location>
        <begin position="222"/>
        <end position="241"/>
    </location>
</feature>
<keyword evidence="5" id="KW-1185">Reference proteome</keyword>
<reference evidence="4 5" key="1">
    <citation type="journal article" date="2015" name="Genome Biol. Evol.">
        <title>Comparative Genomics of a Bacterivorous Green Alga Reveals Evolutionary Causalities and Consequences of Phago-Mixotrophic Mode of Nutrition.</title>
        <authorList>
            <person name="Burns J.A."/>
            <person name="Paasch A."/>
            <person name="Narechania A."/>
            <person name="Kim E."/>
        </authorList>
    </citation>
    <scope>NUCLEOTIDE SEQUENCE [LARGE SCALE GENOMIC DNA]</scope>
    <source>
        <strain evidence="4 5">PLY_AMNH</strain>
    </source>
</reference>
<evidence type="ECO:0000313" key="5">
    <source>
        <dbReference type="Proteomes" id="UP001190700"/>
    </source>
</evidence>
<feature type="region of interest" description="Disordered" evidence="1">
    <location>
        <begin position="440"/>
        <end position="482"/>
    </location>
</feature>
<feature type="non-terminal residue" evidence="4">
    <location>
        <position position="1981"/>
    </location>
</feature>
<evidence type="ECO:0000259" key="3">
    <source>
        <dbReference type="Pfam" id="PF16403"/>
    </source>
</evidence>
<evidence type="ECO:0000256" key="2">
    <source>
        <dbReference type="SAM" id="Phobius"/>
    </source>
</evidence>
<keyword evidence="2" id="KW-0472">Membrane</keyword>
<dbReference type="Pfam" id="PF16403">
    <property type="entry name" value="Bact_surface_Ig-like"/>
    <property type="match status" value="1"/>
</dbReference>
<feature type="transmembrane region" description="Helical" evidence="2">
    <location>
        <begin position="170"/>
        <end position="201"/>
    </location>
</feature>
<evidence type="ECO:0000256" key="1">
    <source>
        <dbReference type="SAM" id="MobiDB-lite"/>
    </source>
</evidence>
<organism evidence="4 5">
    <name type="scientific">Cymbomonas tetramitiformis</name>
    <dbReference type="NCBI Taxonomy" id="36881"/>
    <lineage>
        <taxon>Eukaryota</taxon>
        <taxon>Viridiplantae</taxon>
        <taxon>Chlorophyta</taxon>
        <taxon>Pyramimonadophyceae</taxon>
        <taxon>Pyramimonadales</taxon>
        <taxon>Pyramimonadaceae</taxon>
        <taxon>Cymbomonas</taxon>
    </lineage>
</organism>
<feature type="domain" description="Pesticidal crystal protein Cry22Aa Ig-like" evidence="3">
    <location>
        <begin position="961"/>
        <end position="1026"/>
    </location>
</feature>
<proteinExistence type="predicted"/>
<dbReference type="PANTHER" id="PTHR48148">
    <property type="entry name" value="KERATINOCYTE PROLINE-RICH PROTEIN"/>
    <property type="match status" value="1"/>
</dbReference>
<dbReference type="Proteomes" id="UP001190700">
    <property type="component" value="Unassembled WGS sequence"/>
</dbReference>
<feature type="compositionally biased region" description="Pro residues" evidence="1">
    <location>
        <begin position="351"/>
        <end position="366"/>
    </location>
</feature>
<feature type="region of interest" description="Disordered" evidence="1">
    <location>
        <begin position="1825"/>
        <end position="1847"/>
    </location>
</feature>
<protein>
    <recommendedName>
        <fullName evidence="3">Pesticidal crystal protein Cry22Aa Ig-like domain-containing protein</fullName>
    </recommendedName>
</protein>
<comment type="caution">
    <text evidence="4">The sequence shown here is derived from an EMBL/GenBank/DDBJ whole genome shotgun (WGS) entry which is preliminary data.</text>
</comment>
<keyword evidence="2" id="KW-0812">Transmembrane</keyword>
<feature type="region of interest" description="Disordered" evidence="1">
    <location>
        <begin position="514"/>
        <end position="534"/>
    </location>
</feature>
<dbReference type="Gene3D" id="2.60.40.10">
    <property type="entry name" value="Immunoglobulins"/>
    <property type="match status" value="2"/>
</dbReference>
<dbReference type="InterPro" id="IPR032179">
    <property type="entry name" value="Cry22Aa_Ig-like"/>
</dbReference>
<feature type="compositionally biased region" description="Low complexity" evidence="1">
    <location>
        <begin position="446"/>
        <end position="455"/>
    </location>
</feature>
<accession>A0AAE0G5G7</accession>